<evidence type="ECO:0008006" key="3">
    <source>
        <dbReference type="Google" id="ProtNLM"/>
    </source>
</evidence>
<gene>
    <name evidence="1" type="ORF">BT63DRAFT_418678</name>
</gene>
<name>A0A6A6TY51_9PEZI</name>
<organism evidence="1 2">
    <name type="scientific">Microthyrium microscopicum</name>
    <dbReference type="NCBI Taxonomy" id="703497"/>
    <lineage>
        <taxon>Eukaryota</taxon>
        <taxon>Fungi</taxon>
        <taxon>Dikarya</taxon>
        <taxon>Ascomycota</taxon>
        <taxon>Pezizomycotina</taxon>
        <taxon>Dothideomycetes</taxon>
        <taxon>Dothideomycetes incertae sedis</taxon>
        <taxon>Microthyriales</taxon>
        <taxon>Microthyriaceae</taxon>
        <taxon>Microthyrium</taxon>
    </lineage>
</organism>
<dbReference type="EMBL" id="MU004244">
    <property type="protein sequence ID" value="KAF2663778.1"/>
    <property type="molecule type" value="Genomic_DNA"/>
</dbReference>
<sequence>MILGAEDEGQLELGVSSHALSLCSPVWKRMVQGPFSEAVQKRICLPSDNPDGVLIILAIAHMDWLRVPPRYDMDFDTLHAVAVVCHKYDMTAVVAPWIRDWMGSVRDIALTGEIHPDWLDIAWTFGDCETFKKVSFGLMMRGEVSANTLKYMHETVELQATPPGVVARPSHGFLQIVFVDLVNTKTVVLTRLVMLFKNSTSWMFCPRCLTTTIQVRS</sequence>
<evidence type="ECO:0000313" key="2">
    <source>
        <dbReference type="Proteomes" id="UP000799302"/>
    </source>
</evidence>
<dbReference type="InterPro" id="IPR011333">
    <property type="entry name" value="SKP1/BTB/POZ_sf"/>
</dbReference>
<dbReference type="OrthoDB" id="5275938at2759"/>
<reference evidence="1" key="1">
    <citation type="journal article" date="2020" name="Stud. Mycol.">
        <title>101 Dothideomycetes genomes: a test case for predicting lifestyles and emergence of pathogens.</title>
        <authorList>
            <person name="Haridas S."/>
            <person name="Albert R."/>
            <person name="Binder M."/>
            <person name="Bloem J."/>
            <person name="Labutti K."/>
            <person name="Salamov A."/>
            <person name="Andreopoulos B."/>
            <person name="Baker S."/>
            <person name="Barry K."/>
            <person name="Bills G."/>
            <person name="Bluhm B."/>
            <person name="Cannon C."/>
            <person name="Castanera R."/>
            <person name="Culley D."/>
            <person name="Daum C."/>
            <person name="Ezra D."/>
            <person name="Gonzalez J."/>
            <person name="Henrissat B."/>
            <person name="Kuo A."/>
            <person name="Liang C."/>
            <person name="Lipzen A."/>
            <person name="Lutzoni F."/>
            <person name="Magnuson J."/>
            <person name="Mondo S."/>
            <person name="Nolan M."/>
            <person name="Ohm R."/>
            <person name="Pangilinan J."/>
            <person name="Park H.-J."/>
            <person name="Ramirez L."/>
            <person name="Alfaro M."/>
            <person name="Sun H."/>
            <person name="Tritt A."/>
            <person name="Yoshinaga Y."/>
            <person name="Zwiers L.-H."/>
            <person name="Turgeon B."/>
            <person name="Goodwin S."/>
            <person name="Spatafora J."/>
            <person name="Crous P."/>
            <person name="Grigoriev I."/>
        </authorList>
    </citation>
    <scope>NUCLEOTIDE SEQUENCE</scope>
    <source>
        <strain evidence="1">CBS 115976</strain>
    </source>
</reference>
<accession>A0A6A6TY51</accession>
<proteinExistence type="predicted"/>
<dbReference type="SUPFAM" id="SSF54695">
    <property type="entry name" value="POZ domain"/>
    <property type="match status" value="1"/>
</dbReference>
<dbReference type="Gene3D" id="3.30.710.10">
    <property type="entry name" value="Potassium Channel Kv1.1, Chain A"/>
    <property type="match status" value="1"/>
</dbReference>
<dbReference type="Proteomes" id="UP000799302">
    <property type="component" value="Unassembled WGS sequence"/>
</dbReference>
<dbReference type="AlphaFoldDB" id="A0A6A6TY51"/>
<evidence type="ECO:0000313" key="1">
    <source>
        <dbReference type="EMBL" id="KAF2663778.1"/>
    </source>
</evidence>
<keyword evidence="2" id="KW-1185">Reference proteome</keyword>
<protein>
    <recommendedName>
        <fullName evidence="3">BTB domain-containing protein</fullName>
    </recommendedName>
</protein>